<dbReference type="GO" id="GO:0005096">
    <property type="term" value="F:GTPase activator activity"/>
    <property type="evidence" value="ECO:0007669"/>
    <property type="project" value="TreeGrafter"/>
</dbReference>
<name>A0A8S4AAE2_9EUPU</name>
<dbReference type="PANTHER" id="PTHR45808">
    <property type="entry name" value="RHO GTPASE-ACTIVATING PROTEIN 68F"/>
    <property type="match status" value="1"/>
</dbReference>
<feature type="region of interest" description="Disordered" evidence="1">
    <location>
        <begin position="429"/>
        <end position="494"/>
    </location>
</feature>
<dbReference type="Proteomes" id="UP000678393">
    <property type="component" value="Unassembled WGS sequence"/>
</dbReference>
<keyword evidence="2" id="KW-0812">Transmembrane</keyword>
<dbReference type="Gene3D" id="1.10.555.10">
    <property type="entry name" value="Rho GTPase activation protein"/>
    <property type="match status" value="1"/>
</dbReference>
<feature type="transmembrane region" description="Helical" evidence="2">
    <location>
        <begin position="771"/>
        <end position="792"/>
    </location>
</feature>
<evidence type="ECO:0000259" key="3">
    <source>
        <dbReference type="PROSITE" id="PS50238"/>
    </source>
</evidence>
<protein>
    <recommendedName>
        <fullName evidence="3">Rho-GAP domain-containing protein</fullName>
    </recommendedName>
</protein>
<keyword evidence="2" id="KW-0472">Membrane</keyword>
<accession>A0A8S4AAE2</accession>
<dbReference type="PROSITE" id="PS50238">
    <property type="entry name" value="RHOGAP"/>
    <property type="match status" value="1"/>
</dbReference>
<feature type="domain" description="Rho-GAP" evidence="3">
    <location>
        <begin position="45"/>
        <end position="238"/>
    </location>
</feature>
<dbReference type="SMART" id="SM00324">
    <property type="entry name" value="RhoGAP"/>
    <property type="match status" value="1"/>
</dbReference>
<dbReference type="PANTHER" id="PTHR45808:SF2">
    <property type="entry name" value="RHO GTPASE-ACTIVATING PROTEIN 68F"/>
    <property type="match status" value="1"/>
</dbReference>
<proteinExistence type="predicted"/>
<dbReference type="CDD" id="cd00159">
    <property type="entry name" value="RhoGAP"/>
    <property type="match status" value="1"/>
</dbReference>
<evidence type="ECO:0000256" key="1">
    <source>
        <dbReference type="SAM" id="MobiDB-lite"/>
    </source>
</evidence>
<keyword evidence="5" id="KW-1185">Reference proteome</keyword>
<dbReference type="GO" id="GO:0005737">
    <property type="term" value="C:cytoplasm"/>
    <property type="evidence" value="ECO:0007669"/>
    <property type="project" value="TreeGrafter"/>
</dbReference>
<organism evidence="4 5">
    <name type="scientific">Candidula unifasciata</name>
    <dbReference type="NCBI Taxonomy" id="100452"/>
    <lineage>
        <taxon>Eukaryota</taxon>
        <taxon>Metazoa</taxon>
        <taxon>Spiralia</taxon>
        <taxon>Lophotrochozoa</taxon>
        <taxon>Mollusca</taxon>
        <taxon>Gastropoda</taxon>
        <taxon>Heterobranchia</taxon>
        <taxon>Euthyneura</taxon>
        <taxon>Panpulmonata</taxon>
        <taxon>Eupulmonata</taxon>
        <taxon>Stylommatophora</taxon>
        <taxon>Helicina</taxon>
        <taxon>Helicoidea</taxon>
        <taxon>Geomitridae</taxon>
        <taxon>Candidula</taxon>
    </lineage>
</organism>
<sequence>MTWLRLKKWLAFMKRKRKRQNKNFPVIESQVVVADTMSALGRHCERLHTQFVKDCGYVPVVLTNAAFVIEKNLKTKGLFQTQGNASKVNSCLNHLLAPRLSKIKHENIHDVIEAIKTFLVRLPEPLLPESVCDALITRSPDEDSTSQYVTVLTKFRNSSPHSFAILQFMMLLLKRISEFSEYNTMDVRKLATVFVLDIIKPLKLEDSNEGLFLIERMQRLPYLIMVVENIIKHVHIFQAINQTTESLPPRADVHGIAHSATEGHEDRTTGITSQNDAGEIQVCQMKDFRNELGENSKLRLIDQVARALSEPQRETEYAVDICKRCVTALPVCTSGVVYENPGSTWDPPRVASSLNLAVQESSTNPVEVSLEPPAEENNCAPSVDIVHKKATFTGKKYCTVRGATCSPSRRKSAKKDQDDASQFTCEIKSHRSMDINNPVTQNKRKRKCRSTSKKSKRELDRTLAESNGRGSDFTTFQPDEEITPWNEGSTNSDDTSVMAKTIRNPRVLAPIASTPIKFENQIEGDHVQKVKERIVTSEKVSRLFLPNYSFRTISRQNDVPVASGSNQTTSSSGTSFGGNICPTPDVCGHSSSNNTPISKDLIRGVKLKGSVGVNTSPRLEEFHNLGTKIEDTLRASEKSKETPNVKIPVTYVHETKPISRTSTATSNRFTLPTITKSATPASHMTEFVTRLRGHVNGMPPLINYPQYPQIRPQVPSQVAASGRIEPCSSHIKYRQQQLRRALRSSSSSLEQKPRRSYANDSCVPGLFVREWFVDTFLAFITVLCISLIFLVYEQDKPRGGWLR</sequence>
<reference evidence="4" key="1">
    <citation type="submission" date="2021-04" db="EMBL/GenBank/DDBJ databases">
        <authorList>
            <consortium name="Molecular Ecology Group"/>
        </authorList>
    </citation>
    <scope>NUCLEOTIDE SEQUENCE</scope>
</reference>
<dbReference type="InterPro" id="IPR008936">
    <property type="entry name" value="Rho_GTPase_activation_prot"/>
</dbReference>
<dbReference type="GO" id="GO:0007264">
    <property type="term" value="P:small GTPase-mediated signal transduction"/>
    <property type="evidence" value="ECO:0007669"/>
    <property type="project" value="TreeGrafter"/>
</dbReference>
<feature type="compositionally biased region" description="Basic residues" evidence="1">
    <location>
        <begin position="442"/>
        <end position="456"/>
    </location>
</feature>
<evidence type="ECO:0000313" key="4">
    <source>
        <dbReference type="EMBL" id="CAG5135946.1"/>
    </source>
</evidence>
<dbReference type="Pfam" id="PF00620">
    <property type="entry name" value="RhoGAP"/>
    <property type="match status" value="1"/>
</dbReference>
<keyword evidence="2" id="KW-1133">Transmembrane helix</keyword>
<dbReference type="InterPro" id="IPR000198">
    <property type="entry name" value="RhoGAP_dom"/>
</dbReference>
<dbReference type="OrthoDB" id="3196451at2759"/>
<gene>
    <name evidence="4" type="ORF">CUNI_LOCUS21504</name>
</gene>
<dbReference type="SUPFAM" id="SSF48350">
    <property type="entry name" value="GTPase activation domain, GAP"/>
    <property type="match status" value="1"/>
</dbReference>
<dbReference type="EMBL" id="CAJHNH020008475">
    <property type="protein sequence ID" value="CAG5135946.1"/>
    <property type="molecule type" value="Genomic_DNA"/>
</dbReference>
<dbReference type="AlphaFoldDB" id="A0A8S4AAE2"/>
<evidence type="ECO:0000256" key="2">
    <source>
        <dbReference type="SAM" id="Phobius"/>
    </source>
</evidence>
<evidence type="ECO:0000313" key="5">
    <source>
        <dbReference type="Proteomes" id="UP000678393"/>
    </source>
</evidence>
<feature type="compositionally biased region" description="Polar residues" evidence="1">
    <location>
        <begin position="464"/>
        <end position="477"/>
    </location>
</feature>
<comment type="caution">
    <text evidence="4">The sequence shown here is derived from an EMBL/GenBank/DDBJ whole genome shotgun (WGS) entry which is preliminary data.</text>
</comment>